<dbReference type="Proteomes" id="UP001156441">
    <property type="component" value="Unassembled WGS sequence"/>
</dbReference>
<dbReference type="InterPro" id="IPR043917">
    <property type="entry name" value="DUF5753"/>
</dbReference>
<accession>A0ABT2JJM0</accession>
<dbReference type="RefSeq" id="WP_260196018.1">
    <property type="nucleotide sequence ID" value="NZ_JAFFZE010000032.1"/>
</dbReference>
<evidence type="ECO:0000313" key="3">
    <source>
        <dbReference type="EMBL" id="MCT2588083.1"/>
    </source>
</evidence>
<dbReference type="SUPFAM" id="SSF47413">
    <property type="entry name" value="lambda repressor-like DNA-binding domains"/>
    <property type="match status" value="1"/>
</dbReference>
<name>A0ABT2JJM0_9PSEU</name>
<dbReference type="InterPro" id="IPR001387">
    <property type="entry name" value="Cro/C1-type_HTH"/>
</dbReference>
<feature type="compositionally biased region" description="Low complexity" evidence="1">
    <location>
        <begin position="16"/>
        <end position="27"/>
    </location>
</feature>
<organism evidence="3 4">
    <name type="scientific">Actinophytocola gossypii</name>
    <dbReference type="NCBI Taxonomy" id="2812003"/>
    <lineage>
        <taxon>Bacteria</taxon>
        <taxon>Bacillati</taxon>
        <taxon>Actinomycetota</taxon>
        <taxon>Actinomycetes</taxon>
        <taxon>Pseudonocardiales</taxon>
        <taxon>Pseudonocardiaceae</taxon>
    </lineage>
</organism>
<feature type="compositionally biased region" description="Basic and acidic residues" evidence="1">
    <location>
        <begin position="1"/>
        <end position="10"/>
    </location>
</feature>
<dbReference type="Pfam" id="PF13560">
    <property type="entry name" value="HTH_31"/>
    <property type="match status" value="1"/>
</dbReference>
<sequence length="304" mass="33962">MAADDPRGDAEESVTPGAPGAEASGAPTARRIVLGAQLRRLREAADITRADAGYHIRGSDSKISRMELGRVGFKERDVADLLSMYGVTDPGERSVFLEMVRKSNERGWWHRYTDSMPDWFQDFVGLEESASLIQNYELQFVPGLLQTEEYVRAVISHGRPDQLDEGGERRVRLRLQRQKVLSRSGAPRLWAVVDESVLHRPIGGPAVLRRQLDHLLEVTRQPNVTLQVVPNEMSGYSAEGSFSVLRFAEPALPDVVYIEHLAGALYLDRPGEIEQYGRVIDHLAVDAETPDRSRQLVSKIRAAI</sequence>
<keyword evidence="4" id="KW-1185">Reference proteome</keyword>
<gene>
    <name evidence="3" type="ORF">JT362_33740</name>
</gene>
<dbReference type="CDD" id="cd00093">
    <property type="entry name" value="HTH_XRE"/>
    <property type="match status" value="1"/>
</dbReference>
<evidence type="ECO:0000313" key="4">
    <source>
        <dbReference type="Proteomes" id="UP001156441"/>
    </source>
</evidence>
<protein>
    <submittedName>
        <fullName evidence="3">Helix-turn-helix domain-containing protein</fullName>
    </submittedName>
</protein>
<reference evidence="3 4" key="1">
    <citation type="submission" date="2021-02" db="EMBL/GenBank/DDBJ databases">
        <title>Actinophytocola xerophila sp. nov., isolated from soil of cotton cropping field.</title>
        <authorList>
            <person name="Huang R."/>
            <person name="Chen X."/>
            <person name="Ge X."/>
            <person name="Liu W."/>
        </authorList>
    </citation>
    <scope>NUCLEOTIDE SEQUENCE [LARGE SCALE GENOMIC DNA]</scope>
    <source>
        <strain evidence="3 4">S1-96</strain>
    </source>
</reference>
<evidence type="ECO:0000256" key="1">
    <source>
        <dbReference type="SAM" id="MobiDB-lite"/>
    </source>
</evidence>
<dbReference type="InterPro" id="IPR010982">
    <property type="entry name" value="Lambda_DNA-bd_dom_sf"/>
</dbReference>
<evidence type="ECO:0000259" key="2">
    <source>
        <dbReference type="Pfam" id="PF19054"/>
    </source>
</evidence>
<feature type="domain" description="DUF5753" evidence="2">
    <location>
        <begin position="120"/>
        <end position="298"/>
    </location>
</feature>
<dbReference type="EMBL" id="JAFFZE010000032">
    <property type="protein sequence ID" value="MCT2588083.1"/>
    <property type="molecule type" value="Genomic_DNA"/>
</dbReference>
<comment type="caution">
    <text evidence="3">The sequence shown here is derived from an EMBL/GenBank/DDBJ whole genome shotgun (WGS) entry which is preliminary data.</text>
</comment>
<feature type="region of interest" description="Disordered" evidence="1">
    <location>
        <begin position="1"/>
        <end position="27"/>
    </location>
</feature>
<proteinExistence type="predicted"/>
<dbReference type="Pfam" id="PF19054">
    <property type="entry name" value="DUF5753"/>
    <property type="match status" value="1"/>
</dbReference>